<evidence type="ECO:0000313" key="4">
    <source>
        <dbReference type="Proteomes" id="UP000095712"/>
    </source>
</evidence>
<dbReference type="InterPro" id="IPR001387">
    <property type="entry name" value="Cro/C1-type_HTH"/>
</dbReference>
<gene>
    <name evidence="3" type="ORF">ERS852523_01329</name>
</gene>
<name>A0A174MK79_9FIRM</name>
<evidence type="ECO:0000259" key="2">
    <source>
        <dbReference type="PROSITE" id="PS50943"/>
    </source>
</evidence>
<dbReference type="EMBL" id="CZAW01000010">
    <property type="protein sequence ID" value="CUP34560.1"/>
    <property type="molecule type" value="Genomic_DNA"/>
</dbReference>
<proteinExistence type="predicted"/>
<organism evidence="3 4">
    <name type="scientific">Blautia wexlerae</name>
    <dbReference type="NCBI Taxonomy" id="418240"/>
    <lineage>
        <taxon>Bacteria</taxon>
        <taxon>Bacillati</taxon>
        <taxon>Bacillota</taxon>
        <taxon>Clostridia</taxon>
        <taxon>Lachnospirales</taxon>
        <taxon>Lachnospiraceae</taxon>
        <taxon>Blautia</taxon>
    </lineage>
</organism>
<dbReference type="Proteomes" id="UP000095712">
    <property type="component" value="Unassembled WGS sequence"/>
</dbReference>
<dbReference type="InterPro" id="IPR050807">
    <property type="entry name" value="TransReg_Diox_bact_type"/>
</dbReference>
<dbReference type="GO" id="GO:0003677">
    <property type="term" value="F:DNA binding"/>
    <property type="evidence" value="ECO:0007669"/>
    <property type="project" value="UniProtKB-KW"/>
</dbReference>
<dbReference type="SUPFAM" id="SSF47413">
    <property type="entry name" value="lambda repressor-like DNA-binding domains"/>
    <property type="match status" value="1"/>
</dbReference>
<dbReference type="InterPro" id="IPR010982">
    <property type="entry name" value="Lambda_DNA-bd_dom_sf"/>
</dbReference>
<keyword evidence="1" id="KW-0238">DNA-binding</keyword>
<dbReference type="AlphaFoldDB" id="A0A174MK79"/>
<accession>A0A174MK79</accession>
<dbReference type="Gene3D" id="1.10.260.40">
    <property type="entry name" value="lambda repressor-like DNA-binding domains"/>
    <property type="match status" value="1"/>
</dbReference>
<dbReference type="PANTHER" id="PTHR46797:SF1">
    <property type="entry name" value="METHYLPHOSPHONATE SYNTHASE"/>
    <property type="match status" value="1"/>
</dbReference>
<dbReference type="GO" id="GO:0005829">
    <property type="term" value="C:cytosol"/>
    <property type="evidence" value="ECO:0007669"/>
    <property type="project" value="TreeGrafter"/>
</dbReference>
<reference evidence="3 4" key="1">
    <citation type="submission" date="2015-09" db="EMBL/GenBank/DDBJ databases">
        <authorList>
            <consortium name="Pathogen Informatics"/>
        </authorList>
    </citation>
    <scope>NUCLEOTIDE SEQUENCE [LARGE SCALE GENOMIC DNA]</scope>
    <source>
        <strain evidence="3 4">2789STDY5834911</strain>
    </source>
</reference>
<protein>
    <submittedName>
        <fullName evidence="3">Anaerobic benzoate catabolism transcriptional regulator</fullName>
    </submittedName>
</protein>
<dbReference type="CDD" id="cd00093">
    <property type="entry name" value="HTH_XRE"/>
    <property type="match status" value="1"/>
</dbReference>
<evidence type="ECO:0000256" key="1">
    <source>
        <dbReference type="ARBA" id="ARBA00023125"/>
    </source>
</evidence>
<evidence type="ECO:0000313" key="3">
    <source>
        <dbReference type="EMBL" id="CUP34560.1"/>
    </source>
</evidence>
<dbReference type="PROSITE" id="PS50943">
    <property type="entry name" value="HTH_CROC1"/>
    <property type="match status" value="1"/>
</dbReference>
<sequence length="115" mass="13259">MQDELRWVADSIRTLRKAKGMTQEQLAEKAEISASQLAKIETYIRVVGMKTYVKLLTAMNISVKDFFTYSDRSSQEITLQDQIGHLFHDCDEKELTLLLCSIDGIKKGIRQYEKL</sequence>
<dbReference type="SMART" id="SM00530">
    <property type="entry name" value="HTH_XRE"/>
    <property type="match status" value="1"/>
</dbReference>
<dbReference type="GO" id="GO:0003700">
    <property type="term" value="F:DNA-binding transcription factor activity"/>
    <property type="evidence" value="ECO:0007669"/>
    <property type="project" value="TreeGrafter"/>
</dbReference>
<dbReference type="OrthoDB" id="1629646at2"/>
<dbReference type="PANTHER" id="PTHR46797">
    <property type="entry name" value="HTH-TYPE TRANSCRIPTIONAL REGULATOR"/>
    <property type="match status" value="1"/>
</dbReference>
<dbReference type="Pfam" id="PF01381">
    <property type="entry name" value="HTH_3"/>
    <property type="match status" value="1"/>
</dbReference>
<feature type="domain" description="HTH cro/C1-type" evidence="2">
    <location>
        <begin position="12"/>
        <end position="66"/>
    </location>
</feature>
<dbReference type="RefSeq" id="WP_055150488.1">
    <property type="nucleotide sequence ID" value="NZ_CZAW01000010.1"/>
</dbReference>